<reference evidence="1 2" key="1">
    <citation type="submission" date="2021-03" db="EMBL/GenBank/DDBJ databases">
        <title>Metabolic Capacity of the Antarctic Cyanobacterium Phormidium pseudopriestleyi that Sustains Oxygenic Photosynthesis in the Presence of Hydrogen Sulfide.</title>
        <authorList>
            <person name="Lumian J.E."/>
            <person name="Jungblut A.D."/>
            <person name="Dillon M.L."/>
            <person name="Hawes I."/>
            <person name="Doran P.T."/>
            <person name="Mackey T.J."/>
            <person name="Dick G.J."/>
            <person name="Grettenberger C.L."/>
            <person name="Sumner D.Y."/>
        </authorList>
    </citation>
    <scope>NUCLEOTIDE SEQUENCE [LARGE SCALE GENOMIC DNA]</scope>
    <source>
        <strain evidence="1 2">FRX01</strain>
    </source>
</reference>
<comment type="caution">
    <text evidence="1">The sequence shown here is derived from an EMBL/GenBank/DDBJ whole genome shotgun (WGS) entry which is preliminary data.</text>
</comment>
<sequence>MVNSFEFKAQIKQGMIEIPPEYQQNIQEGSDVKVIIVSEETAKPRLMDQLAEQPISVQGWSKPTRDEIHERKS</sequence>
<keyword evidence="2" id="KW-1185">Reference proteome</keyword>
<dbReference type="Proteomes" id="UP000664844">
    <property type="component" value="Unassembled WGS sequence"/>
</dbReference>
<dbReference type="EMBL" id="JAFLQW010000217">
    <property type="protein sequence ID" value="MBO0348996.1"/>
    <property type="molecule type" value="Genomic_DNA"/>
</dbReference>
<dbReference type="RefSeq" id="WP_207087532.1">
    <property type="nucleotide sequence ID" value="NZ_JAFLQW010000217.1"/>
</dbReference>
<evidence type="ECO:0008006" key="3">
    <source>
        <dbReference type="Google" id="ProtNLM"/>
    </source>
</evidence>
<accession>A0ABS3FPF4</accession>
<proteinExistence type="predicted"/>
<protein>
    <recommendedName>
        <fullName evidence="3">SpoVT-AbrB domain-containing protein</fullName>
    </recommendedName>
</protein>
<organism evidence="1 2">
    <name type="scientific">Phormidium pseudopriestleyi FRX01</name>
    <dbReference type="NCBI Taxonomy" id="1759528"/>
    <lineage>
        <taxon>Bacteria</taxon>
        <taxon>Bacillati</taxon>
        <taxon>Cyanobacteriota</taxon>
        <taxon>Cyanophyceae</taxon>
        <taxon>Oscillatoriophycideae</taxon>
        <taxon>Oscillatoriales</taxon>
        <taxon>Oscillatoriaceae</taxon>
        <taxon>Phormidium</taxon>
    </lineage>
</organism>
<evidence type="ECO:0000313" key="1">
    <source>
        <dbReference type="EMBL" id="MBO0348996.1"/>
    </source>
</evidence>
<evidence type="ECO:0000313" key="2">
    <source>
        <dbReference type="Proteomes" id="UP000664844"/>
    </source>
</evidence>
<name>A0ABS3FPF4_9CYAN</name>
<gene>
    <name evidence="1" type="ORF">J0895_07760</name>
</gene>